<dbReference type="AlphaFoldDB" id="A0A1Y1SGB5"/>
<dbReference type="Proteomes" id="UP000192342">
    <property type="component" value="Unassembled WGS sequence"/>
</dbReference>
<evidence type="ECO:0000313" key="2">
    <source>
        <dbReference type="Proteomes" id="UP000192342"/>
    </source>
</evidence>
<evidence type="ECO:0000313" key="1">
    <source>
        <dbReference type="EMBL" id="ORE88628.1"/>
    </source>
</evidence>
<organism evidence="1 2">
    <name type="scientific">Oceanococcus atlanticus</name>
    <dbReference type="NCBI Taxonomy" id="1317117"/>
    <lineage>
        <taxon>Bacteria</taxon>
        <taxon>Pseudomonadati</taxon>
        <taxon>Pseudomonadota</taxon>
        <taxon>Gammaproteobacteria</taxon>
        <taxon>Chromatiales</taxon>
        <taxon>Oceanococcaceae</taxon>
        <taxon>Oceanococcus</taxon>
    </lineage>
</organism>
<dbReference type="STRING" id="1317117.ATO7_02095"/>
<reference evidence="1 2" key="1">
    <citation type="submission" date="2013-04" db="EMBL/GenBank/DDBJ databases">
        <title>Oceanococcus atlanticus 22II-S10r2 Genome Sequencing.</title>
        <authorList>
            <person name="Lai Q."/>
            <person name="Li G."/>
            <person name="Shao Z."/>
        </authorList>
    </citation>
    <scope>NUCLEOTIDE SEQUENCE [LARGE SCALE GENOMIC DNA]</scope>
    <source>
        <strain evidence="1 2">22II-S10r2</strain>
    </source>
</reference>
<dbReference type="PANTHER" id="PTHR39456:SF1">
    <property type="entry name" value="METAL-DEPENDENT HYDROLASE"/>
    <property type="match status" value="1"/>
</dbReference>
<gene>
    <name evidence="1" type="ORF">ATO7_02095</name>
</gene>
<dbReference type="OrthoDB" id="5727566at2"/>
<dbReference type="InterPro" id="IPR016516">
    <property type="entry name" value="UCP07580"/>
</dbReference>
<sequence length="276" mass="31651">MLPVRRDIQFDFPAERIGNWHADGVAITQFFNALSVTFPDGERFFIHAVRQFRDQISDPQLKAAVTAFIGQEAMHGREHEHWNALYFERVPAARKINAFASKRLQRWKRWLPKTTQLAMTIGAEHVTAVLGDYILRHPEVLNGRQGGSEPVFVAMLRWHAMEETEHKAVAYDVWKSVMRRNPRAYLERSLGLAFMLVAYWPVMNKLIIEGIKAETGSAPDGTDIARLKAFLYGPQGLMRNLAIPMLSYFRPGFHPWDDDNRELLAEMDNIEAAYAA</sequence>
<dbReference type="PANTHER" id="PTHR39456">
    <property type="entry name" value="METAL-DEPENDENT HYDROLASE"/>
    <property type="match status" value="1"/>
</dbReference>
<dbReference type="Pfam" id="PF10118">
    <property type="entry name" value="Metal_hydrol"/>
    <property type="match status" value="1"/>
</dbReference>
<proteinExistence type="predicted"/>
<keyword evidence="2" id="KW-1185">Reference proteome</keyword>
<dbReference type="RefSeq" id="WP_083559254.1">
    <property type="nucleotide sequence ID" value="NZ_AQQV01000001.1"/>
</dbReference>
<dbReference type="EMBL" id="AQQV01000001">
    <property type="protein sequence ID" value="ORE88628.1"/>
    <property type="molecule type" value="Genomic_DNA"/>
</dbReference>
<dbReference type="PIRSF" id="PIRSF007580">
    <property type="entry name" value="UCP07580"/>
    <property type="match status" value="1"/>
</dbReference>
<comment type="caution">
    <text evidence="1">The sequence shown here is derived from an EMBL/GenBank/DDBJ whole genome shotgun (WGS) entry which is preliminary data.</text>
</comment>
<dbReference type="GO" id="GO:0016787">
    <property type="term" value="F:hydrolase activity"/>
    <property type="evidence" value="ECO:0007669"/>
    <property type="project" value="UniProtKB-KW"/>
</dbReference>
<name>A0A1Y1SGB5_9GAMM</name>
<keyword evidence="1" id="KW-0378">Hydrolase</keyword>
<protein>
    <submittedName>
        <fullName evidence="1">Metal-dependent hydrolase-like protein</fullName>
    </submittedName>
</protein>
<accession>A0A1Y1SGB5</accession>